<feature type="transmembrane region" description="Helical" evidence="1">
    <location>
        <begin position="12"/>
        <end position="36"/>
    </location>
</feature>
<dbReference type="InterPro" id="IPR005625">
    <property type="entry name" value="PepSY-ass_TM"/>
</dbReference>
<evidence type="ECO:0000313" key="2">
    <source>
        <dbReference type="EMBL" id="RYJ36780.1"/>
    </source>
</evidence>
<dbReference type="OrthoDB" id="111691at2"/>
<evidence type="ECO:0000256" key="1">
    <source>
        <dbReference type="SAM" id="Phobius"/>
    </source>
</evidence>
<keyword evidence="1" id="KW-1133">Transmembrane helix</keyword>
<feature type="transmembrane region" description="Helical" evidence="1">
    <location>
        <begin position="193"/>
        <end position="213"/>
    </location>
</feature>
<reference evidence="2 3" key="1">
    <citation type="submission" date="2014-12" db="EMBL/GenBank/DDBJ databases">
        <title>Genome sequence of Flavobacterium anhuiense RCM74.</title>
        <authorList>
            <person name="Kim J.F."/>
            <person name="Song J.Y."/>
            <person name="Kwak M.-J."/>
            <person name="Lee S.-W."/>
        </authorList>
    </citation>
    <scope>NUCLEOTIDE SEQUENCE [LARGE SCALE GENOMIC DNA]</scope>
    <source>
        <strain evidence="2 3">RCM74</strain>
    </source>
</reference>
<feature type="transmembrane region" description="Helical" evidence="1">
    <location>
        <begin position="341"/>
        <end position="362"/>
    </location>
</feature>
<dbReference type="Proteomes" id="UP000290433">
    <property type="component" value="Unassembled WGS sequence"/>
</dbReference>
<evidence type="ECO:0000313" key="3">
    <source>
        <dbReference type="Proteomes" id="UP000290433"/>
    </source>
</evidence>
<dbReference type="RefSeq" id="WP_129748849.1">
    <property type="nucleotide sequence ID" value="NZ_JUIV01000023.1"/>
</dbReference>
<feature type="transmembrane region" description="Helical" evidence="1">
    <location>
        <begin position="142"/>
        <end position="163"/>
    </location>
</feature>
<dbReference type="PANTHER" id="PTHR34219">
    <property type="entry name" value="IRON-REGULATED INNER MEMBRANE PROTEIN-RELATED"/>
    <property type="match status" value="1"/>
</dbReference>
<sequence length="379" mass="43412">MNKTFKKNIGFLHLWLGLASGLIVFIVALTGSILVFEEEIDSFINPEFYKVSTIGTKKMPIDFYLASIEKQYRITALDRIQTYADPARTVIITGTDIDKKDQIFSVDPYSGKVLAAIPEKSRFFSIILDLHRHLILGEAGKFITGCSCLIFVFMLLSGLILWCPKKIKNIKQRLTVKWNASFKRVNWDFHSNFGFYSFLFLLIISLTGLTWSFKWFESGIYLLADGTAKKPSAKVENPTKTDPKLDKAFFYQNILSKTENIYKYKGDTQIRIPSDTINSIMVIKLNLEKSIPNISSMAYFDKYTGKLLKIRPYESFSNGDKIRRLIYPIHTGSIYGYPTKIVAFLVCLFAATLPITGFLIWLGRKKKRSVNFFSENKDN</sequence>
<dbReference type="AlphaFoldDB" id="A0A444VTH0"/>
<keyword evidence="1" id="KW-0812">Transmembrane</keyword>
<accession>A0A444VTH0</accession>
<organism evidence="2 3">
    <name type="scientific">Flavobacterium anhuiense</name>
    <dbReference type="NCBI Taxonomy" id="459526"/>
    <lineage>
        <taxon>Bacteria</taxon>
        <taxon>Pseudomonadati</taxon>
        <taxon>Bacteroidota</taxon>
        <taxon>Flavobacteriia</taxon>
        <taxon>Flavobacteriales</taxon>
        <taxon>Flavobacteriaceae</taxon>
        <taxon>Flavobacterium</taxon>
    </lineage>
</organism>
<comment type="caution">
    <text evidence="2">The sequence shown here is derived from an EMBL/GenBank/DDBJ whole genome shotgun (WGS) entry which is preliminary data.</text>
</comment>
<gene>
    <name evidence="2" type="ORF">NU08_4179</name>
</gene>
<proteinExistence type="predicted"/>
<dbReference type="Pfam" id="PF03929">
    <property type="entry name" value="PepSY_TM"/>
    <property type="match status" value="1"/>
</dbReference>
<name>A0A444VTH0_9FLAO</name>
<keyword evidence="1" id="KW-0472">Membrane</keyword>
<dbReference type="EMBL" id="JUIV01000023">
    <property type="protein sequence ID" value="RYJ36780.1"/>
    <property type="molecule type" value="Genomic_DNA"/>
</dbReference>
<protein>
    <submittedName>
        <fullName evidence="2">PepSY-associated TM helix domain protein</fullName>
    </submittedName>
</protein>